<dbReference type="SUPFAM" id="SSF141673">
    <property type="entry name" value="MOSC N-terminal domain-like"/>
    <property type="match status" value="1"/>
</dbReference>
<feature type="domain" description="MOSC" evidence="1">
    <location>
        <begin position="92"/>
        <end position="268"/>
    </location>
</feature>
<keyword evidence="3" id="KW-1185">Reference proteome</keyword>
<evidence type="ECO:0000313" key="2">
    <source>
        <dbReference type="EMBL" id="KAF5838866.1"/>
    </source>
</evidence>
<protein>
    <submittedName>
        <fullName evidence="2">MOSC domain-containing protein</fullName>
    </submittedName>
</protein>
<dbReference type="InterPro" id="IPR011037">
    <property type="entry name" value="Pyrv_Knase-like_insert_dom_sf"/>
</dbReference>
<dbReference type="Proteomes" id="UP000815325">
    <property type="component" value="Unassembled WGS sequence"/>
</dbReference>
<dbReference type="InterPro" id="IPR005303">
    <property type="entry name" value="MOCOS_middle"/>
</dbReference>
<dbReference type="PANTHER" id="PTHR14237">
    <property type="entry name" value="MOLYBDOPTERIN COFACTOR SULFURASE MOSC"/>
    <property type="match status" value="1"/>
</dbReference>
<proteinExistence type="predicted"/>
<dbReference type="Pfam" id="PF03476">
    <property type="entry name" value="MOSC_N"/>
    <property type="match status" value="1"/>
</dbReference>
<comment type="caution">
    <text evidence="2">The sequence shown here is derived from an EMBL/GenBank/DDBJ whole genome shotgun (WGS) entry which is preliminary data.</text>
</comment>
<sequence length="274" mass="29676">MALVSVQLPADVVEGRVSQDKLSADACMSVSAPSASKPLEVPLMPAQHNMQARKVSVWEWQGMGLDEGYEAARWFSGVLGFDCRLVRYVGKSRMPSAAYLPAFAGLDGQITTRPTDPDYAAGFETSFADDFPILLVSEEDLSDLNVHLQQRGAPPVTMARFRPNLVMKGGSAWAEDTCRTVSVQTVDNGSVELTSVKPCSRCKVPTIDPETAEAGDEPLDTLHTFRNGGSLGWSKKSWKHAVFFGTNLVVPPEACGHLLHAGDHVEMSGTQVPW</sequence>
<dbReference type="PROSITE" id="PS51340">
    <property type="entry name" value="MOSC"/>
    <property type="match status" value="1"/>
</dbReference>
<reference evidence="2" key="1">
    <citation type="submission" date="2017-08" db="EMBL/GenBank/DDBJ databases">
        <authorList>
            <person name="Polle J.E."/>
            <person name="Barry K."/>
            <person name="Cushman J."/>
            <person name="Schmutz J."/>
            <person name="Tran D."/>
            <person name="Hathwaick L.T."/>
            <person name="Yim W.C."/>
            <person name="Jenkins J."/>
            <person name="Mckie-Krisberg Z.M."/>
            <person name="Prochnik S."/>
            <person name="Lindquist E."/>
            <person name="Dockter R.B."/>
            <person name="Adam C."/>
            <person name="Molina H."/>
            <person name="Bunkerborg J."/>
            <person name="Jin E."/>
            <person name="Buchheim M."/>
            <person name="Magnuson J."/>
        </authorList>
    </citation>
    <scope>NUCLEOTIDE SEQUENCE</scope>
    <source>
        <strain evidence="2">CCAP 19/18</strain>
    </source>
</reference>
<dbReference type="PANTHER" id="PTHR14237:SF19">
    <property type="entry name" value="MITOCHONDRIAL AMIDOXIME REDUCING COMPONENT 1"/>
    <property type="match status" value="1"/>
</dbReference>
<name>A0ABQ7GW88_DUNSA</name>
<accession>A0ABQ7GW88</accession>
<evidence type="ECO:0000259" key="1">
    <source>
        <dbReference type="PROSITE" id="PS51340"/>
    </source>
</evidence>
<dbReference type="SUPFAM" id="SSF50800">
    <property type="entry name" value="PK beta-barrel domain-like"/>
    <property type="match status" value="1"/>
</dbReference>
<evidence type="ECO:0000313" key="3">
    <source>
        <dbReference type="Proteomes" id="UP000815325"/>
    </source>
</evidence>
<dbReference type="Pfam" id="PF03473">
    <property type="entry name" value="MOSC"/>
    <property type="match status" value="1"/>
</dbReference>
<dbReference type="InterPro" id="IPR005302">
    <property type="entry name" value="MoCF_Sase_C"/>
</dbReference>
<gene>
    <name evidence="2" type="ORF">DUNSADRAFT_2035</name>
</gene>
<organism evidence="2 3">
    <name type="scientific">Dunaliella salina</name>
    <name type="common">Green alga</name>
    <name type="synonym">Protococcus salinus</name>
    <dbReference type="NCBI Taxonomy" id="3046"/>
    <lineage>
        <taxon>Eukaryota</taxon>
        <taxon>Viridiplantae</taxon>
        <taxon>Chlorophyta</taxon>
        <taxon>core chlorophytes</taxon>
        <taxon>Chlorophyceae</taxon>
        <taxon>CS clade</taxon>
        <taxon>Chlamydomonadales</taxon>
        <taxon>Dunaliellaceae</taxon>
        <taxon>Dunaliella</taxon>
    </lineage>
</organism>
<dbReference type="EMBL" id="MU069563">
    <property type="protein sequence ID" value="KAF5838866.1"/>
    <property type="molecule type" value="Genomic_DNA"/>
</dbReference>